<feature type="transmembrane region" description="Helical" evidence="5">
    <location>
        <begin position="34"/>
        <end position="61"/>
    </location>
</feature>
<comment type="caution">
    <text evidence="6">The sequence shown here is derived from an EMBL/GenBank/DDBJ whole genome shotgun (WGS) entry which is preliminary data.</text>
</comment>
<feature type="transmembrane region" description="Helical" evidence="5">
    <location>
        <begin position="518"/>
        <end position="537"/>
    </location>
</feature>
<reference evidence="6 7" key="1">
    <citation type="journal article" date="2024" name="Science">
        <title>Giant polyketide synthase enzymes in the biosynthesis of giant marine polyether toxins.</title>
        <authorList>
            <person name="Fallon T.R."/>
            <person name="Shende V.V."/>
            <person name="Wierzbicki I.H."/>
            <person name="Pendleton A.L."/>
            <person name="Watervoot N.F."/>
            <person name="Auber R.P."/>
            <person name="Gonzalez D.J."/>
            <person name="Wisecaver J.H."/>
            <person name="Moore B.S."/>
        </authorList>
    </citation>
    <scope>NUCLEOTIDE SEQUENCE [LARGE SCALE GENOMIC DNA]</scope>
    <source>
        <strain evidence="6 7">12B1</strain>
    </source>
</reference>
<feature type="transmembrane region" description="Helical" evidence="5">
    <location>
        <begin position="176"/>
        <end position="198"/>
    </location>
</feature>
<name>A0AB34J7I9_PRYPA</name>
<evidence type="ECO:0000256" key="4">
    <source>
        <dbReference type="ARBA" id="ARBA00023136"/>
    </source>
</evidence>
<feature type="transmembrane region" description="Helical" evidence="5">
    <location>
        <begin position="558"/>
        <end position="578"/>
    </location>
</feature>
<accession>A0AB34J7I9</accession>
<evidence type="ECO:0000313" key="7">
    <source>
        <dbReference type="Proteomes" id="UP001515480"/>
    </source>
</evidence>
<dbReference type="GO" id="GO:0005886">
    <property type="term" value="C:plasma membrane"/>
    <property type="evidence" value="ECO:0007669"/>
    <property type="project" value="TreeGrafter"/>
</dbReference>
<dbReference type="EMBL" id="JBGBPQ010000012">
    <property type="protein sequence ID" value="KAL1514539.1"/>
    <property type="molecule type" value="Genomic_DNA"/>
</dbReference>
<keyword evidence="3 5" id="KW-1133">Transmembrane helix</keyword>
<keyword evidence="2 5" id="KW-0812">Transmembrane</keyword>
<keyword evidence="4 5" id="KW-0472">Membrane</keyword>
<proteinExistence type="predicted"/>
<dbReference type="GO" id="GO:0015556">
    <property type="term" value="F:C4-dicarboxylate transmembrane transporter activity"/>
    <property type="evidence" value="ECO:0007669"/>
    <property type="project" value="UniProtKB-ARBA"/>
</dbReference>
<evidence type="ECO:0000313" key="6">
    <source>
        <dbReference type="EMBL" id="KAL1514539.1"/>
    </source>
</evidence>
<gene>
    <name evidence="6" type="ORF">AB1Y20_003636</name>
</gene>
<dbReference type="InterPro" id="IPR001898">
    <property type="entry name" value="SLC13A/DASS"/>
</dbReference>
<organism evidence="6 7">
    <name type="scientific">Prymnesium parvum</name>
    <name type="common">Toxic golden alga</name>
    <dbReference type="NCBI Taxonomy" id="97485"/>
    <lineage>
        <taxon>Eukaryota</taxon>
        <taxon>Haptista</taxon>
        <taxon>Haptophyta</taxon>
        <taxon>Prymnesiophyceae</taxon>
        <taxon>Prymnesiales</taxon>
        <taxon>Prymnesiaceae</taxon>
        <taxon>Prymnesium</taxon>
    </lineage>
</organism>
<feature type="transmembrane region" description="Helical" evidence="5">
    <location>
        <begin position="119"/>
        <end position="135"/>
    </location>
</feature>
<evidence type="ECO:0000256" key="3">
    <source>
        <dbReference type="ARBA" id="ARBA00022989"/>
    </source>
</evidence>
<evidence type="ECO:0000256" key="5">
    <source>
        <dbReference type="SAM" id="Phobius"/>
    </source>
</evidence>
<feature type="transmembrane region" description="Helical" evidence="5">
    <location>
        <begin position="82"/>
        <end position="99"/>
    </location>
</feature>
<comment type="subcellular location">
    <subcellularLocation>
        <location evidence="1">Membrane</location>
        <topology evidence="1">Multi-pass membrane protein</topology>
    </subcellularLocation>
</comment>
<protein>
    <recommendedName>
        <fullName evidence="8">Solute carrier family 13 member 5</fullName>
    </recommendedName>
</protein>
<dbReference type="PANTHER" id="PTHR10283:SF82">
    <property type="entry name" value="SOLUTE CARRIER FAMILY 13 MEMBER 2"/>
    <property type="match status" value="1"/>
</dbReference>
<keyword evidence="7" id="KW-1185">Reference proteome</keyword>
<dbReference type="GO" id="GO:0005310">
    <property type="term" value="F:dicarboxylic acid transmembrane transporter activity"/>
    <property type="evidence" value="ECO:0007669"/>
    <property type="project" value="UniProtKB-ARBA"/>
</dbReference>
<evidence type="ECO:0000256" key="1">
    <source>
        <dbReference type="ARBA" id="ARBA00004141"/>
    </source>
</evidence>
<sequence length="614" mass="63640">MGRYRTKAAILVAAPLLTLPLLGAWESATIARTAWAAAIIAIFWATEVVPIAVTSLFPIFLFPALGVVRAEHISRNYFKDKIVLFFGGLVVAAALEAVHLQKRIALRVLMLFGARPPRLLLGFMCSTAFISMWMSNTATAAMMMPIAEAVLHQLGTSVLPADGGQAAVRFSQLGKALVLSIAYAANIGGLATLTGTGPNLVLAGDVAALYPAGPGVGFASWMLFAFPLAVVLLAAAWALINGVFLRDAAGLYEPSLVASQLRSQYDALGPIGWREGCVLADFVTLALLWITREPKFVPGWGAWFREEYVTDGTVAAFMAVLLFLLPAQPPELPSFALGRTSVAPSAKAGAKPDALPATPSSAAVELTAVECLPSDGSAEPPTHVGKRRLLASDALASTTAVSEAAACGGGEGKGGAAPAAAAPAHSALLLDWSEVQRTLPWGVILLLGGGFALADACEVSGLSNEIGESLKGLGALPEPVVVFLLLIITACTTAVTSNVATASIFVPVASSLAESMSIHPLVLMVPITLTCSLAFVLPVSTPPNAMAFASGRLEVSDMIKLGLCMNLIGIFVVMGFLYTTGSVIFDVGDDIPDWVLAAWGSKAGDGDAGTGERM</sequence>
<dbReference type="PANTHER" id="PTHR10283">
    <property type="entry name" value="SOLUTE CARRIER FAMILY 13 MEMBER"/>
    <property type="match status" value="1"/>
</dbReference>
<dbReference type="Pfam" id="PF00939">
    <property type="entry name" value="Na_sulph_symp"/>
    <property type="match status" value="1"/>
</dbReference>
<dbReference type="AlphaFoldDB" id="A0AB34J7I9"/>
<feature type="transmembrane region" description="Helical" evidence="5">
    <location>
        <begin position="480"/>
        <end position="506"/>
    </location>
</feature>
<feature type="transmembrane region" description="Helical" evidence="5">
    <location>
        <begin position="218"/>
        <end position="240"/>
    </location>
</feature>
<evidence type="ECO:0000256" key="2">
    <source>
        <dbReference type="ARBA" id="ARBA00022692"/>
    </source>
</evidence>
<evidence type="ECO:0008006" key="8">
    <source>
        <dbReference type="Google" id="ProtNLM"/>
    </source>
</evidence>
<dbReference type="Proteomes" id="UP001515480">
    <property type="component" value="Unassembled WGS sequence"/>
</dbReference>